<keyword evidence="5 7" id="KW-0653">Protein transport</keyword>
<evidence type="ECO:0000256" key="1">
    <source>
        <dbReference type="ARBA" id="ARBA00004633"/>
    </source>
</evidence>
<evidence type="ECO:0000256" key="5">
    <source>
        <dbReference type="ARBA" id="ARBA00022927"/>
    </source>
</evidence>
<comment type="function">
    <text evidence="6">Component of the ESCRT-I complex, a regulator of vesicular trafficking process. Required for the sorting of endocytic ubiquitinated cargos into multivesicular bodies. May be involved in cell growth and differentiation.</text>
</comment>
<dbReference type="PANTHER" id="PTHR13678:SF27">
    <property type="entry name" value="LD45836P"/>
    <property type="match status" value="1"/>
</dbReference>
<evidence type="ECO:0000256" key="8">
    <source>
        <dbReference type="SAM" id="Coils"/>
    </source>
</evidence>
<keyword evidence="8" id="KW-0175">Coiled coil</keyword>
<comment type="subcellular location">
    <subcellularLocation>
        <location evidence="1">Late endosome membrane</location>
        <topology evidence="1">Peripheral membrane protein</topology>
    </subcellularLocation>
</comment>
<dbReference type="InterPro" id="IPR037202">
    <property type="entry name" value="ESCRT_assembly_dom"/>
</dbReference>
<dbReference type="SUPFAM" id="SSF140111">
    <property type="entry name" value="Endosomal sorting complex assembly domain"/>
    <property type="match status" value="1"/>
</dbReference>
<name>A0AA38IN31_9CUCU</name>
<dbReference type="PANTHER" id="PTHR13678">
    <property type="entry name" value="VACUOLAR PROTEIN SORTING-ASSOCIATED PROTEIN 37"/>
    <property type="match status" value="1"/>
</dbReference>
<feature type="domain" description="VPS37 C-terminal" evidence="9">
    <location>
        <begin position="93"/>
        <end position="179"/>
    </location>
</feature>
<feature type="coiled-coil region" evidence="8">
    <location>
        <begin position="47"/>
        <end position="136"/>
    </location>
</feature>
<dbReference type="Gene3D" id="1.10.287.660">
    <property type="entry name" value="Helix hairpin bin"/>
    <property type="match status" value="1"/>
</dbReference>
<evidence type="ECO:0000256" key="4">
    <source>
        <dbReference type="ARBA" id="ARBA00022753"/>
    </source>
</evidence>
<dbReference type="GO" id="GO:0000813">
    <property type="term" value="C:ESCRT I complex"/>
    <property type="evidence" value="ECO:0007669"/>
    <property type="project" value="UniProtKB-ARBA"/>
</dbReference>
<dbReference type="Proteomes" id="UP001168821">
    <property type="component" value="Unassembled WGS sequence"/>
</dbReference>
<dbReference type="GO" id="GO:0006612">
    <property type="term" value="P:protein targeting to membrane"/>
    <property type="evidence" value="ECO:0007669"/>
    <property type="project" value="TreeGrafter"/>
</dbReference>
<evidence type="ECO:0000256" key="3">
    <source>
        <dbReference type="ARBA" id="ARBA00022448"/>
    </source>
</evidence>
<dbReference type="InterPro" id="IPR009851">
    <property type="entry name" value="Mod_r"/>
</dbReference>
<organism evidence="10 11">
    <name type="scientific">Zophobas morio</name>
    <dbReference type="NCBI Taxonomy" id="2755281"/>
    <lineage>
        <taxon>Eukaryota</taxon>
        <taxon>Metazoa</taxon>
        <taxon>Ecdysozoa</taxon>
        <taxon>Arthropoda</taxon>
        <taxon>Hexapoda</taxon>
        <taxon>Insecta</taxon>
        <taxon>Pterygota</taxon>
        <taxon>Neoptera</taxon>
        <taxon>Endopterygota</taxon>
        <taxon>Coleoptera</taxon>
        <taxon>Polyphaga</taxon>
        <taxon>Cucujiformia</taxon>
        <taxon>Tenebrionidae</taxon>
        <taxon>Zophobas</taxon>
    </lineage>
</organism>
<evidence type="ECO:0000256" key="6">
    <source>
        <dbReference type="ARBA" id="ARBA00025010"/>
    </source>
</evidence>
<dbReference type="GO" id="GO:0043162">
    <property type="term" value="P:ubiquitin-dependent protein catabolic process via the multivesicular body sorting pathway"/>
    <property type="evidence" value="ECO:0007669"/>
    <property type="project" value="TreeGrafter"/>
</dbReference>
<dbReference type="InterPro" id="IPR029012">
    <property type="entry name" value="Helix_hairpin_bin_sf"/>
</dbReference>
<keyword evidence="11" id="KW-1185">Reference proteome</keyword>
<dbReference type="Pfam" id="PF07200">
    <property type="entry name" value="Mod_r"/>
    <property type="match status" value="1"/>
</dbReference>
<protein>
    <recommendedName>
        <fullName evidence="9">VPS37 C-terminal domain-containing protein</fullName>
    </recommendedName>
</protein>
<keyword evidence="3 7" id="KW-0813">Transport</keyword>
<evidence type="ECO:0000256" key="2">
    <source>
        <dbReference type="ARBA" id="ARBA00007617"/>
    </source>
</evidence>
<comment type="similarity">
    <text evidence="2">Belongs to the VPS37 family.</text>
</comment>
<comment type="caution">
    <text evidence="10">The sequence shown here is derived from an EMBL/GenBank/DDBJ whole genome shotgun (WGS) entry which is preliminary data.</text>
</comment>
<accession>A0AA38IN31</accession>
<reference evidence="10" key="1">
    <citation type="journal article" date="2023" name="G3 (Bethesda)">
        <title>Whole genome assemblies of Zophobas morio and Tenebrio molitor.</title>
        <authorList>
            <person name="Kaur S."/>
            <person name="Stinson S.A."/>
            <person name="diCenzo G.C."/>
        </authorList>
    </citation>
    <scope>NUCLEOTIDE SEQUENCE</scope>
    <source>
        <strain evidence="10">QUZm001</strain>
    </source>
</reference>
<sequence>MNSPLLQADCKRAVHDLTNLSNDELDKIMNDDEQIENILAGLDQSYLKEIESKKEKLLSDNSTLAEDNLSREPELVEGREKLQQLSEEAEELSKKVEEKVKQLKGKTGDMSLETSLALLQTAASEMEEETDKLVKKFLDNEVELESFLEEFLSKRKIVHLRLIKAEKLSKILSRDPSLDTYMNAPPVNINTNYFPGVPAPQGVPYPIGPIGMPMPGMNYFQNH</sequence>
<keyword evidence="4" id="KW-0967">Endosome</keyword>
<evidence type="ECO:0000259" key="9">
    <source>
        <dbReference type="PROSITE" id="PS51314"/>
    </source>
</evidence>
<dbReference type="GO" id="GO:0031902">
    <property type="term" value="C:late endosome membrane"/>
    <property type="evidence" value="ECO:0007669"/>
    <property type="project" value="UniProtKB-SubCell"/>
</dbReference>
<dbReference type="EMBL" id="JALNTZ010000002">
    <property type="protein sequence ID" value="KAJ3660883.1"/>
    <property type="molecule type" value="Genomic_DNA"/>
</dbReference>
<evidence type="ECO:0000256" key="7">
    <source>
        <dbReference type="PROSITE-ProRule" id="PRU00646"/>
    </source>
</evidence>
<evidence type="ECO:0000313" key="10">
    <source>
        <dbReference type="EMBL" id="KAJ3660883.1"/>
    </source>
</evidence>
<dbReference type="GO" id="GO:0006623">
    <property type="term" value="P:protein targeting to vacuole"/>
    <property type="evidence" value="ECO:0007669"/>
    <property type="project" value="TreeGrafter"/>
</dbReference>
<proteinExistence type="inferred from homology"/>
<evidence type="ECO:0000313" key="11">
    <source>
        <dbReference type="Proteomes" id="UP001168821"/>
    </source>
</evidence>
<dbReference type="PROSITE" id="PS51314">
    <property type="entry name" value="VPS37_C"/>
    <property type="match status" value="1"/>
</dbReference>
<gene>
    <name evidence="10" type="ORF">Zmor_005312</name>
</gene>
<dbReference type="AlphaFoldDB" id="A0AA38IN31"/>